<feature type="domain" description="Exonuclease" evidence="3">
    <location>
        <begin position="39"/>
        <end position="206"/>
    </location>
</feature>
<accession>A0A923E4R0</accession>
<reference evidence="4" key="1">
    <citation type="submission" date="2020-08" db="EMBL/GenBank/DDBJ databases">
        <title>Sequencing the genomes of 1000 actinobacteria strains.</title>
        <authorList>
            <person name="Klenk H.-P."/>
        </authorList>
    </citation>
    <scope>NUCLEOTIDE SEQUENCE</scope>
    <source>
        <strain evidence="4">DSM 10695</strain>
    </source>
</reference>
<dbReference type="GO" id="GO:0005829">
    <property type="term" value="C:cytosol"/>
    <property type="evidence" value="ECO:0007669"/>
    <property type="project" value="TreeGrafter"/>
</dbReference>
<gene>
    <name evidence="4" type="ORF">HD592_000119</name>
</gene>
<dbReference type="SUPFAM" id="SSF53098">
    <property type="entry name" value="Ribonuclease H-like"/>
    <property type="match status" value="1"/>
</dbReference>
<dbReference type="Pfam" id="PF00929">
    <property type="entry name" value="RNase_T"/>
    <property type="match status" value="1"/>
</dbReference>
<dbReference type="InterPro" id="IPR013520">
    <property type="entry name" value="Ribonucl_H"/>
</dbReference>
<dbReference type="FunFam" id="3.30.420.10:FF:000045">
    <property type="entry name" value="3'-5' exonuclease DinG"/>
    <property type="match status" value="1"/>
</dbReference>
<dbReference type="InterPro" id="IPR012337">
    <property type="entry name" value="RNaseH-like_sf"/>
</dbReference>
<dbReference type="RefSeq" id="WP_184451264.1">
    <property type="nucleotide sequence ID" value="NZ_JACHMK010000001.1"/>
</dbReference>
<name>A0A923E4R0_9ACTO</name>
<dbReference type="GO" id="GO:0003676">
    <property type="term" value="F:nucleic acid binding"/>
    <property type="evidence" value="ECO:0007669"/>
    <property type="project" value="InterPro"/>
</dbReference>
<sequence>MSSAGGFGSSGRCADSRPLRRGASPSSLIPDGPDLLASEFVAVDFETANRKGGVSACQIALVKVEEGRIVDRAATLIKPPPGWDRFEFTYLHGIGPAHVREAPMWSEIAPRIADFVGDAPVWAHNSSFDSRVWADLDGHFGTRTHPSRFYCSYRTARRILPGLENYKLPTVTRACAPEFRLDHHRADSDAEACALIVAALQHMTAAN</sequence>
<dbReference type="AlphaFoldDB" id="A0A923E4R0"/>
<dbReference type="SMART" id="SM00479">
    <property type="entry name" value="EXOIII"/>
    <property type="match status" value="1"/>
</dbReference>
<dbReference type="CDD" id="cd06130">
    <property type="entry name" value="DNA_pol_III_epsilon_like"/>
    <property type="match status" value="1"/>
</dbReference>
<evidence type="ECO:0000259" key="3">
    <source>
        <dbReference type="SMART" id="SM00479"/>
    </source>
</evidence>
<evidence type="ECO:0000256" key="2">
    <source>
        <dbReference type="SAM" id="MobiDB-lite"/>
    </source>
</evidence>
<dbReference type="EMBL" id="JACHMK010000001">
    <property type="protein sequence ID" value="MBB6333554.1"/>
    <property type="molecule type" value="Genomic_DNA"/>
</dbReference>
<evidence type="ECO:0000256" key="1">
    <source>
        <dbReference type="ARBA" id="ARBA00022839"/>
    </source>
</evidence>
<keyword evidence="5" id="KW-1185">Reference proteome</keyword>
<proteinExistence type="predicted"/>
<dbReference type="InterPro" id="IPR036397">
    <property type="entry name" value="RNaseH_sf"/>
</dbReference>
<evidence type="ECO:0000313" key="5">
    <source>
        <dbReference type="Proteomes" id="UP000617426"/>
    </source>
</evidence>
<dbReference type="Proteomes" id="UP000617426">
    <property type="component" value="Unassembled WGS sequence"/>
</dbReference>
<keyword evidence="1" id="KW-0378">Hydrolase</keyword>
<dbReference type="PANTHER" id="PTHR30231">
    <property type="entry name" value="DNA POLYMERASE III SUBUNIT EPSILON"/>
    <property type="match status" value="1"/>
</dbReference>
<dbReference type="PANTHER" id="PTHR30231:SF42">
    <property type="entry name" value="EXONUCLEASE"/>
    <property type="match status" value="1"/>
</dbReference>
<keyword evidence="1" id="KW-0269">Exonuclease</keyword>
<dbReference type="Gene3D" id="3.30.420.10">
    <property type="entry name" value="Ribonuclease H-like superfamily/Ribonuclease H"/>
    <property type="match status" value="1"/>
</dbReference>
<organism evidence="4 5">
    <name type="scientific">Schaalia hyovaginalis</name>
    <dbReference type="NCBI Taxonomy" id="29316"/>
    <lineage>
        <taxon>Bacteria</taxon>
        <taxon>Bacillati</taxon>
        <taxon>Actinomycetota</taxon>
        <taxon>Actinomycetes</taxon>
        <taxon>Actinomycetales</taxon>
        <taxon>Actinomycetaceae</taxon>
        <taxon>Schaalia</taxon>
    </lineage>
</organism>
<dbReference type="GO" id="GO:0008408">
    <property type="term" value="F:3'-5' exonuclease activity"/>
    <property type="evidence" value="ECO:0007669"/>
    <property type="project" value="TreeGrafter"/>
</dbReference>
<feature type="region of interest" description="Disordered" evidence="2">
    <location>
        <begin position="1"/>
        <end position="27"/>
    </location>
</feature>
<keyword evidence="1" id="KW-0540">Nuclease</keyword>
<comment type="caution">
    <text evidence="4">The sequence shown here is derived from an EMBL/GenBank/DDBJ whole genome shotgun (WGS) entry which is preliminary data.</text>
</comment>
<protein>
    <submittedName>
        <fullName evidence="4">DNA polymerase III epsilon subunit-like protein</fullName>
    </submittedName>
</protein>
<evidence type="ECO:0000313" key="4">
    <source>
        <dbReference type="EMBL" id="MBB6333554.1"/>
    </source>
</evidence>